<feature type="transmembrane region" description="Helical" evidence="6">
    <location>
        <begin position="19"/>
        <end position="42"/>
    </location>
</feature>
<dbReference type="OMA" id="GGHFGMR"/>
<organism evidence="8 9">
    <name type="scientific">Ciona savignyi</name>
    <name type="common">Pacific transparent sea squirt</name>
    <dbReference type="NCBI Taxonomy" id="51511"/>
    <lineage>
        <taxon>Eukaryota</taxon>
        <taxon>Metazoa</taxon>
        <taxon>Chordata</taxon>
        <taxon>Tunicata</taxon>
        <taxon>Ascidiacea</taxon>
        <taxon>Phlebobranchia</taxon>
        <taxon>Cionidae</taxon>
        <taxon>Ciona</taxon>
    </lineage>
</organism>
<dbReference type="GO" id="GO:0015842">
    <property type="term" value="P:aminergic neurotransmitter loading into synaptic vesicle"/>
    <property type="evidence" value="ECO:0007669"/>
    <property type="project" value="TreeGrafter"/>
</dbReference>
<feature type="transmembrane region" description="Helical" evidence="6">
    <location>
        <begin position="127"/>
        <end position="145"/>
    </location>
</feature>
<dbReference type="GO" id="GO:0005335">
    <property type="term" value="F:serotonin:sodium:chloride symporter activity"/>
    <property type="evidence" value="ECO:0007669"/>
    <property type="project" value="TreeGrafter"/>
</dbReference>
<feature type="transmembrane region" description="Helical" evidence="6">
    <location>
        <begin position="351"/>
        <end position="377"/>
    </location>
</feature>
<keyword evidence="4 6" id="KW-1133">Transmembrane helix</keyword>
<comment type="subcellular location">
    <subcellularLocation>
        <location evidence="1">Membrane</location>
        <topology evidence="1">Multi-pass membrane protein</topology>
    </subcellularLocation>
</comment>
<evidence type="ECO:0000313" key="8">
    <source>
        <dbReference type="Ensembl" id="ENSCSAVP00000004987.1"/>
    </source>
</evidence>
<evidence type="ECO:0000256" key="2">
    <source>
        <dbReference type="ARBA" id="ARBA00022448"/>
    </source>
</evidence>
<evidence type="ECO:0000313" key="9">
    <source>
        <dbReference type="Proteomes" id="UP000007875"/>
    </source>
</evidence>
<keyword evidence="9" id="KW-1185">Reference proteome</keyword>
<keyword evidence="5 6" id="KW-0472">Membrane</keyword>
<keyword evidence="2" id="KW-0813">Transport</keyword>
<dbReference type="InterPro" id="IPR011701">
    <property type="entry name" value="MFS"/>
</dbReference>
<feature type="transmembrane region" description="Helical" evidence="6">
    <location>
        <begin position="187"/>
        <end position="211"/>
    </location>
</feature>
<evidence type="ECO:0000256" key="6">
    <source>
        <dbReference type="SAM" id="Phobius"/>
    </source>
</evidence>
<proteinExistence type="predicted"/>
<dbReference type="HOGENOM" id="CLU_001265_10_9_1"/>
<feature type="transmembrane region" description="Helical" evidence="6">
    <location>
        <begin position="325"/>
        <end position="345"/>
    </location>
</feature>
<feature type="transmembrane region" description="Helical" evidence="6">
    <location>
        <begin position="217"/>
        <end position="236"/>
    </location>
</feature>
<reference evidence="8" key="2">
    <citation type="submission" date="2025-08" db="UniProtKB">
        <authorList>
            <consortium name="Ensembl"/>
        </authorList>
    </citation>
    <scope>IDENTIFICATION</scope>
</reference>
<dbReference type="PROSITE" id="PS50850">
    <property type="entry name" value="MFS"/>
    <property type="match status" value="1"/>
</dbReference>
<reference evidence="9" key="1">
    <citation type="submission" date="2003-08" db="EMBL/GenBank/DDBJ databases">
        <authorList>
            <person name="Birren B."/>
            <person name="Nusbaum C."/>
            <person name="Abebe A."/>
            <person name="Abouelleil A."/>
            <person name="Adekoya E."/>
            <person name="Ait-zahra M."/>
            <person name="Allen N."/>
            <person name="Allen T."/>
            <person name="An P."/>
            <person name="Anderson M."/>
            <person name="Anderson S."/>
            <person name="Arachchi H."/>
            <person name="Armbruster J."/>
            <person name="Bachantsang P."/>
            <person name="Baldwin J."/>
            <person name="Barry A."/>
            <person name="Bayul T."/>
            <person name="Blitshsteyn B."/>
            <person name="Bloom T."/>
            <person name="Blye J."/>
            <person name="Boguslavskiy L."/>
            <person name="Borowsky M."/>
            <person name="Boukhgalter B."/>
            <person name="Brunache A."/>
            <person name="Butler J."/>
            <person name="Calixte N."/>
            <person name="Calvo S."/>
            <person name="Camarata J."/>
            <person name="Campo K."/>
            <person name="Chang J."/>
            <person name="Cheshatsang Y."/>
            <person name="Citroen M."/>
            <person name="Collymore A."/>
            <person name="Considine T."/>
            <person name="Cook A."/>
            <person name="Cooke P."/>
            <person name="Corum B."/>
            <person name="Cuomo C."/>
            <person name="David R."/>
            <person name="Dawoe T."/>
            <person name="Degray S."/>
            <person name="Dodge S."/>
            <person name="Dooley K."/>
            <person name="Dorje P."/>
            <person name="Dorjee K."/>
            <person name="Dorris L."/>
            <person name="Duffey N."/>
            <person name="Dupes A."/>
            <person name="Elkins T."/>
            <person name="Engels R."/>
            <person name="Erickson J."/>
            <person name="Farina A."/>
            <person name="Faro S."/>
            <person name="Ferreira P."/>
            <person name="Fischer H."/>
            <person name="Fitzgerald M."/>
            <person name="Foley K."/>
            <person name="Gage D."/>
            <person name="Galagan J."/>
            <person name="Gearin G."/>
            <person name="Gnerre S."/>
            <person name="Gnirke A."/>
            <person name="Goyette A."/>
            <person name="Graham J."/>
            <person name="Grandbois E."/>
            <person name="Gyaltsen K."/>
            <person name="Hafez N."/>
            <person name="Hagopian D."/>
            <person name="Hagos B."/>
            <person name="Hall J."/>
            <person name="Hatcher B."/>
            <person name="Heller A."/>
            <person name="Higgins H."/>
            <person name="Honan T."/>
            <person name="Horn A."/>
            <person name="Houde N."/>
            <person name="Hughes L."/>
            <person name="Hulme W."/>
            <person name="Husby E."/>
            <person name="Iliev I."/>
            <person name="Jaffe D."/>
            <person name="Jones C."/>
            <person name="Kamal M."/>
            <person name="Kamat A."/>
            <person name="Kamvysselis M."/>
            <person name="Karlsson E."/>
            <person name="Kells C."/>
            <person name="Kieu A."/>
            <person name="Kisner P."/>
            <person name="Kodira C."/>
            <person name="Kulbokas E."/>
            <person name="Labutti K."/>
            <person name="Lama D."/>
            <person name="Landers T."/>
            <person name="Leger J."/>
            <person name="Levine S."/>
            <person name="Lewis D."/>
            <person name="Lewis T."/>
            <person name="Lindblad-toh K."/>
            <person name="Liu X."/>
            <person name="Lokyitsang T."/>
            <person name="Lokyitsang Y."/>
            <person name="Lucien O."/>
            <person name="Lui A."/>
            <person name="Ma L.J."/>
            <person name="Mabbitt R."/>
            <person name="Macdonald J."/>
            <person name="Maclean C."/>
            <person name="Major J."/>
            <person name="Manning J."/>
            <person name="Marabella R."/>
            <person name="Maru K."/>
            <person name="Matthews C."/>
            <person name="Mauceli E."/>
            <person name="Mccarthy M."/>
            <person name="Mcdonough S."/>
            <person name="Mcghee T."/>
            <person name="Meldrim J."/>
            <person name="Meneus L."/>
            <person name="Mesirov J."/>
            <person name="Mihalev A."/>
            <person name="Mihova T."/>
            <person name="Mikkelsen T."/>
            <person name="Mlenga V."/>
            <person name="Moru K."/>
            <person name="Mozes J."/>
            <person name="Mulrain L."/>
            <person name="Munson G."/>
            <person name="Naylor J."/>
            <person name="Newes C."/>
            <person name="Nguyen C."/>
            <person name="Nguyen N."/>
            <person name="Nguyen T."/>
            <person name="Nicol R."/>
            <person name="Nielsen C."/>
            <person name="Nizzari M."/>
            <person name="Norbu C."/>
            <person name="Norbu N."/>
            <person name="O'donnell P."/>
            <person name="Okoawo O."/>
            <person name="O'leary S."/>
            <person name="Omotosho B."/>
            <person name="O'neill K."/>
            <person name="Osman S."/>
            <person name="Parker S."/>
            <person name="Perrin D."/>
            <person name="Phunkhang P."/>
            <person name="Piqani B."/>
            <person name="Purcell S."/>
            <person name="Rachupka T."/>
            <person name="Ramasamy U."/>
            <person name="Rameau R."/>
            <person name="Ray V."/>
            <person name="Raymond C."/>
            <person name="Retta R."/>
            <person name="Richardson S."/>
            <person name="Rise C."/>
            <person name="Rodriguez J."/>
            <person name="Rogers J."/>
            <person name="Rogov P."/>
            <person name="Rutman M."/>
            <person name="Schupbach R."/>
            <person name="Seaman C."/>
            <person name="Settipalli S."/>
            <person name="Sharpe T."/>
            <person name="Sheridan J."/>
            <person name="Sherpa N."/>
            <person name="Shi J."/>
            <person name="Smirnov S."/>
            <person name="Smith C."/>
            <person name="Sougnez C."/>
            <person name="Spencer B."/>
            <person name="Stalker J."/>
            <person name="Stange-thomann N."/>
            <person name="Stavropoulos S."/>
            <person name="Stetson K."/>
            <person name="Stone C."/>
            <person name="Stone S."/>
            <person name="Stubbs M."/>
            <person name="Talamas J."/>
            <person name="Tchuinga P."/>
            <person name="Tenzing P."/>
            <person name="Tesfaye S."/>
            <person name="Theodore J."/>
            <person name="Thoulutsang Y."/>
            <person name="Topham K."/>
            <person name="Towey S."/>
            <person name="Tsamla T."/>
            <person name="Tsomo N."/>
            <person name="Vallee D."/>
            <person name="Vassiliev H."/>
            <person name="Venkataraman V."/>
            <person name="Vinson J."/>
            <person name="Vo A."/>
            <person name="Wade C."/>
            <person name="Wang S."/>
            <person name="Wangchuk T."/>
            <person name="Wangdi T."/>
            <person name="Whittaker C."/>
            <person name="Wilkinson J."/>
            <person name="Wu Y."/>
            <person name="Wyman D."/>
            <person name="Yadav S."/>
            <person name="Yang S."/>
            <person name="Yang X."/>
            <person name="Yeager S."/>
            <person name="Yee E."/>
            <person name="Young G."/>
            <person name="Zainoun J."/>
            <person name="Zembeck L."/>
            <person name="Zimmer A."/>
            <person name="Zody M."/>
            <person name="Lander E."/>
        </authorList>
    </citation>
    <scope>NUCLEOTIDE SEQUENCE [LARGE SCALE GENOMIC DNA]</scope>
</reference>
<feature type="transmembrane region" description="Helical" evidence="6">
    <location>
        <begin position="384"/>
        <end position="406"/>
    </location>
</feature>
<dbReference type="PANTHER" id="PTHR23506">
    <property type="entry name" value="GH10249P"/>
    <property type="match status" value="1"/>
</dbReference>
<keyword evidence="3 6" id="KW-0812">Transmembrane</keyword>
<dbReference type="STRING" id="51511.ENSCSAVP00000004987"/>
<name>H2YI38_CIOSA</name>
<feature type="transmembrane region" description="Helical" evidence="6">
    <location>
        <begin position="298"/>
        <end position="318"/>
    </location>
</feature>
<feature type="transmembrane region" description="Helical" evidence="6">
    <location>
        <begin position="418"/>
        <end position="437"/>
    </location>
</feature>
<evidence type="ECO:0000256" key="5">
    <source>
        <dbReference type="ARBA" id="ARBA00023136"/>
    </source>
</evidence>
<feature type="transmembrane region" description="Helical" evidence="6">
    <location>
        <begin position="257"/>
        <end position="278"/>
    </location>
</feature>
<dbReference type="InterPro" id="IPR036259">
    <property type="entry name" value="MFS_trans_sf"/>
</dbReference>
<dbReference type="InParanoid" id="H2YI38"/>
<protein>
    <recommendedName>
        <fullName evidence="7">Major facilitator superfamily (MFS) profile domain-containing protein</fullName>
    </recommendedName>
</protein>
<dbReference type="AlphaFoldDB" id="H2YI38"/>
<dbReference type="Ensembl" id="ENSCSAVT00000005058.1">
    <property type="protein sequence ID" value="ENSCSAVP00000004987.1"/>
    <property type="gene ID" value="ENSCSAVG00000002972.1"/>
</dbReference>
<evidence type="ECO:0000256" key="3">
    <source>
        <dbReference type="ARBA" id="ARBA00022692"/>
    </source>
</evidence>
<dbReference type="SUPFAM" id="SSF103473">
    <property type="entry name" value="MFS general substrate transporter"/>
    <property type="match status" value="1"/>
</dbReference>
<accession>H2YI38</accession>
<dbReference type="eggNOG" id="KOG3764">
    <property type="taxonomic scope" value="Eukaryota"/>
</dbReference>
<dbReference type="CDD" id="cd17384">
    <property type="entry name" value="MFS_SLC18A1_2_VAT1_2"/>
    <property type="match status" value="1"/>
</dbReference>
<dbReference type="GeneTree" id="ENSGT00940000168447"/>
<dbReference type="GO" id="GO:0043195">
    <property type="term" value="C:terminal bouton"/>
    <property type="evidence" value="ECO:0007669"/>
    <property type="project" value="TreeGrafter"/>
</dbReference>
<evidence type="ECO:0000256" key="1">
    <source>
        <dbReference type="ARBA" id="ARBA00004141"/>
    </source>
</evidence>
<reference evidence="8" key="3">
    <citation type="submission" date="2025-09" db="UniProtKB">
        <authorList>
            <consortium name="Ensembl"/>
        </authorList>
    </citation>
    <scope>IDENTIFICATION</scope>
</reference>
<dbReference type="Proteomes" id="UP000007875">
    <property type="component" value="Unassembled WGS sequence"/>
</dbReference>
<dbReference type="GO" id="GO:0030672">
    <property type="term" value="C:synaptic vesicle membrane"/>
    <property type="evidence" value="ECO:0007669"/>
    <property type="project" value="TreeGrafter"/>
</dbReference>
<evidence type="ECO:0000259" key="7">
    <source>
        <dbReference type="PROSITE" id="PS50850"/>
    </source>
</evidence>
<dbReference type="InterPro" id="IPR020846">
    <property type="entry name" value="MFS_dom"/>
</dbReference>
<evidence type="ECO:0000256" key="4">
    <source>
        <dbReference type="ARBA" id="ARBA00022989"/>
    </source>
</evidence>
<dbReference type="InterPro" id="IPR050930">
    <property type="entry name" value="MFS_Vesicular_Transporter"/>
</dbReference>
<dbReference type="Gene3D" id="1.20.1250.20">
    <property type="entry name" value="MFS general substrate transporter like domains"/>
    <property type="match status" value="1"/>
</dbReference>
<dbReference type="Pfam" id="PF07690">
    <property type="entry name" value="MFS_1"/>
    <property type="match status" value="1"/>
</dbReference>
<dbReference type="FunCoup" id="H2YI38">
    <property type="interactions" value="1"/>
</dbReference>
<feature type="domain" description="Major facilitator superfamily (MFS) profile" evidence="7">
    <location>
        <begin position="20"/>
        <end position="438"/>
    </location>
</feature>
<dbReference type="PANTHER" id="PTHR23506:SF23">
    <property type="entry name" value="GH10249P"/>
    <property type="match status" value="1"/>
</dbReference>
<sequence length="438" mass="47173">MGCSSCIEKLKAFTESNTFVIVIVYASLMVDNMLLTAVVPILPEYFYQKHEQELESRSTHSTTATTETPMPATYVPRNDTICIHQAENDYLAKEPIYIGILFASKPVVQTLANFAVGPITDRIGFDIPLLAGYIIMAASAILFALGKQYGVLLLARAVQGVGSACAATAGMAWLADRYTDNAERGRAMGIALGGLALGVLTGPTFASVIYQLAGKDWVFITLAILALALVVVQLTTRKMKVFRRSDDNGTPIFTLLADPYILTVAVCVAVGNSVIGIVEAGQPIWMIKTMCPSKWELGIAFLPISATYLLTINLVAVIGHKVTRWIFCLLGFYCCVLGSVVYPFAHNVLEVIGPGAILGIGVGFVDSSMLPVMAFLVDKRHKPVYGSVYAITDIAFCVAFTIGPLISGGVITAIGFEWLMWGMAIALFIFAPIVCVLR</sequence>